<keyword evidence="7 8" id="KW-0472">Membrane</keyword>
<feature type="transmembrane region" description="Helical" evidence="8">
    <location>
        <begin position="75"/>
        <end position="97"/>
    </location>
</feature>
<organism evidence="9 10">
    <name type="scientific">Vulcanibacillus modesticaldus</name>
    <dbReference type="NCBI Taxonomy" id="337097"/>
    <lineage>
        <taxon>Bacteria</taxon>
        <taxon>Bacillati</taxon>
        <taxon>Bacillota</taxon>
        <taxon>Bacilli</taxon>
        <taxon>Bacillales</taxon>
        <taxon>Bacillaceae</taxon>
        <taxon>Vulcanibacillus</taxon>
    </lineage>
</organism>
<evidence type="ECO:0000256" key="4">
    <source>
        <dbReference type="ARBA" id="ARBA00022679"/>
    </source>
</evidence>
<protein>
    <recommendedName>
        <fullName evidence="11">Glycosyltransferase RgtA/B/C/D-like domain-containing protein</fullName>
    </recommendedName>
</protein>
<evidence type="ECO:0008006" key="11">
    <source>
        <dbReference type="Google" id="ProtNLM"/>
    </source>
</evidence>
<evidence type="ECO:0000256" key="2">
    <source>
        <dbReference type="ARBA" id="ARBA00022475"/>
    </source>
</evidence>
<dbReference type="InterPro" id="IPR050297">
    <property type="entry name" value="LipidA_mod_glycosyltrf_83"/>
</dbReference>
<sequence>MTTRNKKILLTSITLIIIASFRFLFIGRYVDSWDAVDFALGVERFDIFYMRPHFPGYPLFIIIAKLVNSFFSDSFLSLSITSSIYGVITIIFIYLTINKLFEHGVALFVALLSIFTPLLWLISIQPMSDSMGIALVWIVLWIISQSKDYDLGEKEHLWIGVLAAFIFGLSMGVRISYYPFAFVLIIPLYLSSVNRFDNKIVFSTLIRNSILFGLSLGIGILLWLLPISSIEGGVMAYLELGLSFTKGHFTDWGGTLISEGSLITRIRDFLFLIILSIGGLGWKDSVTSSLYLYFWVIIAILLLILKSKDQVLKRINNFKKRHLYEIIFLVLSIVPYSIWVIIGQNLQKSRHIAILIPFIFLVIILLVKLSINKYWKLWAVGLIAFSFMISFPIINQYASYPSPMFQMANWINDNYQENRTTIFTWEEERVINYLYPKFSTVRLRKEDDFENQILLYGENRLILVTNAVLDGFTDKKKYLQFLKPVWKIESNSFLYPTYNRIVLYQANSDLYNFLKKSRSSITLIDNDNEMQ</sequence>
<dbReference type="AlphaFoldDB" id="A0A1D2YS83"/>
<comment type="subcellular location">
    <subcellularLocation>
        <location evidence="1">Cell membrane</location>
        <topology evidence="1">Multi-pass membrane protein</topology>
    </subcellularLocation>
</comment>
<proteinExistence type="predicted"/>
<dbReference type="OrthoDB" id="244199at2"/>
<accession>A0A1D2YS83</accession>
<dbReference type="PANTHER" id="PTHR33908:SF11">
    <property type="entry name" value="MEMBRANE PROTEIN"/>
    <property type="match status" value="1"/>
</dbReference>
<name>A0A1D2YS83_9BACI</name>
<dbReference type="Proteomes" id="UP000243739">
    <property type="component" value="Unassembled WGS sequence"/>
</dbReference>
<keyword evidence="3" id="KW-0328">Glycosyltransferase</keyword>
<evidence type="ECO:0000256" key="7">
    <source>
        <dbReference type="ARBA" id="ARBA00023136"/>
    </source>
</evidence>
<evidence type="ECO:0000313" key="10">
    <source>
        <dbReference type="Proteomes" id="UP000243739"/>
    </source>
</evidence>
<dbReference type="EMBL" id="MIJF01000078">
    <property type="protein sequence ID" value="OEF96915.1"/>
    <property type="molecule type" value="Genomic_DNA"/>
</dbReference>
<feature type="transmembrane region" description="Helical" evidence="8">
    <location>
        <begin position="7"/>
        <end position="30"/>
    </location>
</feature>
<feature type="transmembrane region" description="Helical" evidence="8">
    <location>
        <begin position="104"/>
        <end position="122"/>
    </location>
</feature>
<feature type="transmembrane region" description="Helical" evidence="8">
    <location>
        <begin position="378"/>
        <end position="398"/>
    </location>
</feature>
<gene>
    <name evidence="9" type="ORF">BHF71_04090</name>
</gene>
<dbReference type="InterPro" id="IPR021280">
    <property type="entry name" value="TMEM260-like"/>
</dbReference>
<dbReference type="Pfam" id="PF11028">
    <property type="entry name" value="TMEM260-like"/>
    <property type="match status" value="1"/>
</dbReference>
<dbReference type="PANTHER" id="PTHR33908">
    <property type="entry name" value="MANNOSYLTRANSFERASE YKCB-RELATED"/>
    <property type="match status" value="1"/>
</dbReference>
<evidence type="ECO:0000313" key="9">
    <source>
        <dbReference type="EMBL" id="OEF96915.1"/>
    </source>
</evidence>
<dbReference type="GO" id="GO:0009103">
    <property type="term" value="P:lipopolysaccharide biosynthetic process"/>
    <property type="evidence" value="ECO:0007669"/>
    <property type="project" value="UniProtKB-ARBA"/>
</dbReference>
<keyword evidence="5 8" id="KW-0812">Transmembrane</keyword>
<evidence type="ECO:0000256" key="1">
    <source>
        <dbReference type="ARBA" id="ARBA00004651"/>
    </source>
</evidence>
<evidence type="ECO:0000256" key="3">
    <source>
        <dbReference type="ARBA" id="ARBA00022676"/>
    </source>
</evidence>
<feature type="transmembrane region" description="Helical" evidence="8">
    <location>
        <begin position="352"/>
        <end position="371"/>
    </location>
</feature>
<keyword evidence="6 8" id="KW-1133">Transmembrane helix</keyword>
<evidence type="ECO:0000256" key="5">
    <source>
        <dbReference type="ARBA" id="ARBA00022692"/>
    </source>
</evidence>
<keyword evidence="2" id="KW-1003">Cell membrane</keyword>
<feature type="transmembrane region" description="Helical" evidence="8">
    <location>
        <begin position="288"/>
        <end position="305"/>
    </location>
</feature>
<comment type="caution">
    <text evidence="9">The sequence shown here is derived from an EMBL/GenBank/DDBJ whole genome shotgun (WGS) entry which is preliminary data.</text>
</comment>
<evidence type="ECO:0000256" key="8">
    <source>
        <dbReference type="SAM" id="Phobius"/>
    </source>
</evidence>
<keyword evidence="4" id="KW-0808">Transferase</keyword>
<evidence type="ECO:0000256" key="6">
    <source>
        <dbReference type="ARBA" id="ARBA00022989"/>
    </source>
</evidence>
<feature type="transmembrane region" description="Helical" evidence="8">
    <location>
        <begin position="200"/>
        <end position="225"/>
    </location>
</feature>
<dbReference type="GO" id="GO:0016763">
    <property type="term" value="F:pentosyltransferase activity"/>
    <property type="evidence" value="ECO:0007669"/>
    <property type="project" value="TreeGrafter"/>
</dbReference>
<reference evidence="9 10" key="1">
    <citation type="submission" date="2016-09" db="EMBL/GenBank/DDBJ databases">
        <title>Draft genome sequence for the type strain of Vulcanibacillus modesticaldus BR, a strictly anaerobic, moderately thermophilic, and nitrate-reducing bacterium from deep sea-hydrothermal vents of the Mid-Atlantic Ridge.</title>
        <authorList>
            <person name="Abin C.A."/>
            <person name="Hollibaugh J.T."/>
        </authorList>
    </citation>
    <scope>NUCLEOTIDE SEQUENCE [LARGE SCALE GENOMIC DNA]</scope>
    <source>
        <strain evidence="9 10">BR</strain>
    </source>
</reference>
<dbReference type="RefSeq" id="WP_069657548.1">
    <property type="nucleotide sequence ID" value="NZ_MIJF01000078.1"/>
</dbReference>
<feature type="transmembrane region" description="Helical" evidence="8">
    <location>
        <begin position="326"/>
        <end position="346"/>
    </location>
</feature>
<dbReference type="STRING" id="337097.BHF71_04090"/>
<keyword evidence="10" id="KW-1185">Reference proteome</keyword>
<dbReference type="GO" id="GO:0005886">
    <property type="term" value="C:plasma membrane"/>
    <property type="evidence" value="ECO:0007669"/>
    <property type="project" value="UniProtKB-SubCell"/>
</dbReference>